<dbReference type="WBParaSite" id="ES5_v2.g585.t1">
    <property type="protein sequence ID" value="ES5_v2.g585.t1"/>
    <property type="gene ID" value="ES5_v2.g585"/>
</dbReference>
<evidence type="ECO:0000313" key="2">
    <source>
        <dbReference type="WBParaSite" id="ES5_v2.g585.t1"/>
    </source>
</evidence>
<name>A0AC34GPB0_9BILA</name>
<dbReference type="Proteomes" id="UP000887579">
    <property type="component" value="Unplaced"/>
</dbReference>
<protein>
    <submittedName>
        <fullName evidence="2">Uncharacterized protein</fullName>
    </submittedName>
</protein>
<proteinExistence type="predicted"/>
<sequence>MKLLFLVLIVAAVISCIEAQKCKNGKIVDLSPGRSCLFGYNFDGPVERGMWRSLWKAKTFGKVTDCNSYCKYQTGKTGRCCKSSGEDKSTWCSGRQTCTCGTC</sequence>
<accession>A0AC34GPB0</accession>
<evidence type="ECO:0000313" key="1">
    <source>
        <dbReference type="Proteomes" id="UP000887579"/>
    </source>
</evidence>
<organism evidence="1 2">
    <name type="scientific">Panagrolaimus sp. ES5</name>
    <dbReference type="NCBI Taxonomy" id="591445"/>
    <lineage>
        <taxon>Eukaryota</taxon>
        <taxon>Metazoa</taxon>
        <taxon>Ecdysozoa</taxon>
        <taxon>Nematoda</taxon>
        <taxon>Chromadorea</taxon>
        <taxon>Rhabditida</taxon>
        <taxon>Tylenchina</taxon>
        <taxon>Panagrolaimomorpha</taxon>
        <taxon>Panagrolaimoidea</taxon>
        <taxon>Panagrolaimidae</taxon>
        <taxon>Panagrolaimus</taxon>
    </lineage>
</organism>
<reference evidence="2" key="1">
    <citation type="submission" date="2022-11" db="UniProtKB">
        <authorList>
            <consortium name="WormBaseParasite"/>
        </authorList>
    </citation>
    <scope>IDENTIFICATION</scope>
</reference>